<evidence type="ECO:0000256" key="8">
    <source>
        <dbReference type="SAM" id="SignalP"/>
    </source>
</evidence>
<name>A0A379CCG9_9PAST</name>
<dbReference type="EMBL" id="UGTA01000001">
    <property type="protein sequence ID" value="SUB59425.1"/>
    <property type="molecule type" value="Genomic_DNA"/>
</dbReference>
<dbReference type="GO" id="GO:0009279">
    <property type="term" value="C:cell outer membrane"/>
    <property type="evidence" value="ECO:0007669"/>
    <property type="project" value="UniProtKB-SubCell"/>
</dbReference>
<evidence type="ECO:0000259" key="9">
    <source>
        <dbReference type="Pfam" id="PF04575"/>
    </source>
</evidence>
<evidence type="ECO:0000256" key="1">
    <source>
        <dbReference type="ARBA" id="ARBA00004571"/>
    </source>
</evidence>
<proteinExistence type="inferred from homology"/>
<dbReference type="Proteomes" id="UP000255417">
    <property type="component" value="Unassembled WGS sequence"/>
</dbReference>
<dbReference type="SUPFAM" id="SSF48452">
    <property type="entry name" value="TPR-like"/>
    <property type="match status" value="1"/>
</dbReference>
<feature type="domain" description="Surface lipoprotein assembly modifier N-terminal TPR repeats region" evidence="10">
    <location>
        <begin position="59"/>
        <end position="148"/>
    </location>
</feature>
<evidence type="ECO:0000313" key="11">
    <source>
        <dbReference type="EMBL" id="SUB59425.1"/>
    </source>
</evidence>
<evidence type="ECO:0000313" key="12">
    <source>
        <dbReference type="Proteomes" id="UP000255417"/>
    </source>
</evidence>
<keyword evidence="4 8" id="KW-0732">Signal</keyword>
<keyword evidence="3" id="KW-0812">Transmembrane</keyword>
<comment type="similarity">
    <text evidence="7">Belongs to the Slam family.</text>
</comment>
<evidence type="ECO:0000256" key="4">
    <source>
        <dbReference type="ARBA" id="ARBA00022729"/>
    </source>
</evidence>
<organism evidence="11 12">
    <name type="scientific">Phocoenobacter uteri</name>
    <dbReference type="NCBI Taxonomy" id="146806"/>
    <lineage>
        <taxon>Bacteria</taxon>
        <taxon>Pseudomonadati</taxon>
        <taxon>Pseudomonadota</taxon>
        <taxon>Gammaproteobacteria</taxon>
        <taxon>Pasteurellales</taxon>
        <taxon>Pasteurellaceae</taxon>
        <taxon>Phocoenobacter</taxon>
    </lineage>
</organism>
<dbReference type="InterPro" id="IPR011990">
    <property type="entry name" value="TPR-like_helical_dom_sf"/>
</dbReference>
<evidence type="ECO:0000256" key="5">
    <source>
        <dbReference type="ARBA" id="ARBA00023136"/>
    </source>
</evidence>
<sequence length="469" mass="54231">MKKNLILVLPFITSLAFADENQQANIWQKVNRHNQAQEQHLVEEPIAKNAISMPQRINITTALMMAINRHQWQLVEKILAEYQQYPNYEKALGLFAQAHLAKAKGDNEIAEDYFQQVLDLYPQFVRARLDLARTQFENKKNSSAKQNFSQIDTTSLPVAVTNNINAYLNALKIRDDWHGNMGIGLVHSRNLNQSSQDYRCFLRLPNGFCINDRKAPKALNATGLSYEIALGKRIELWDQHGIEMRGLWYGKNYKDHKDYNESTLSLSVGYNYQNANNSLSIAPTFEYVFDGNHALYRSFGGQAEWSHNITPNLNSNIELSYKKLDYIDNDYKNNEGNQFNFYSSLSYGITSNTLLFGGIDLGKSHTKQIVNSYKKYRARLGLQTQFNNGFNVALLGSLEKRRFDGYNGSLQAKRHDKKQTYSISLGNENWAIYDFKPSFTVEHIRNKSNVDWLYSYNKTNFYLKFVKRF</sequence>
<dbReference type="Gene3D" id="1.25.40.10">
    <property type="entry name" value="Tetratricopeptide repeat domain"/>
    <property type="match status" value="1"/>
</dbReference>
<evidence type="ECO:0000256" key="3">
    <source>
        <dbReference type="ARBA" id="ARBA00022692"/>
    </source>
</evidence>
<feature type="signal peptide" evidence="8">
    <location>
        <begin position="1"/>
        <end position="18"/>
    </location>
</feature>
<reference evidence="11 12" key="1">
    <citation type="submission" date="2018-06" db="EMBL/GenBank/DDBJ databases">
        <authorList>
            <consortium name="Pathogen Informatics"/>
            <person name="Doyle S."/>
        </authorList>
    </citation>
    <scope>NUCLEOTIDE SEQUENCE [LARGE SCALE GENOMIC DNA]</scope>
    <source>
        <strain evidence="11 12">NCTC12872</strain>
    </source>
</reference>
<comment type="subcellular location">
    <subcellularLocation>
        <location evidence="1">Cell outer membrane</location>
        <topology evidence="1">Multi-pass membrane protein</topology>
    </subcellularLocation>
</comment>
<dbReference type="RefSeq" id="WP_115315900.1">
    <property type="nucleotide sequence ID" value="NZ_LWIF01000001.1"/>
</dbReference>
<evidence type="ECO:0000256" key="2">
    <source>
        <dbReference type="ARBA" id="ARBA00022452"/>
    </source>
</evidence>
<protein>
    <submittedName>
        <fullName evidence="11">TPR repeat-containing protein NMB0313</fullName>
    </submittedName>
</protein>
<keyword evidence="6" id="KW-0998">Cell outer membrane</keyword>
<evidence type="ECO:0000259" key="10">
    <source>
        <dbReference type="Pfam" id="PF24575"/>
    </source>
</evidence>
<feature type="chain" id="PRO_5016705863" evidence="8">
    <location>
        <begin position="19"/>
        <end position="469"/>
    </location>
</feature>
<dbReference type="Pfam" id="PF04575">
    <property type="entry name" value="SlipAM"/>
    <property type="match status" value="1"/>
</dbReference>
<dbReference type="Pfam" id="PF24575">
    <property type="entry name" value="TPR_Slam"/>
    <property type="match status" value="1"/>
</dbReference>
<keyword evidence="2" id="KW-1134">Transmembrane beta strand</keyword>
<evidence type="ECO:0000256" key="6">
    <source>
        <dbReference type="ARBA" id="ARBA00023237"/>
    </source>
</evidence>
<keyword evidence="12" id="KW-1185">Reference proteome</keyword>
<dbReference type="InterPro" id="IPR007655">
    <property type="entry name" value="Slam_C"/>
</dbReference>
<dbReference type="AlphaFoldDB" id="A0A379CCG9"/>
<dbReference type="OrthoDB" id="7525402at2"/>
<keyword evidence="5" id="KW-0472">Membrane</keyword>
<evidence type="ECO:0000256" key="7">
    <source>
        <dbReference type="ARBA" id="ARBA00023609"/>
    </source>
</evidence>
<accession>A0A379CCG9</accession>
<gene>
    <name evidence="11" type="ORF">NCTC12872_01410</name>
</gene>
<dbReference type="InterPro" id="IPR057556">
    <property type="entry name" value="TPR_Slam"/>
</dbReference>
<feature type="domain" description="Surface lipoprotein assembly modifier C-terminal" evidence="9">
    <location>
        <begin position="177"/>
        <end position="469"/>
    </location>
</feature>